<evidence type="ECO:0000259" key="6">
    <source>
        <dbReference type="PROSITE" id="PS51007"/>
    </source>
</evidence>
<dbReference type="InterPro" id="IPR036909">
    <property type="entry name" value="Cyt_c-like_dom_sf"/>
</dbReference>
<dbReference type="EMBL" id="CP027860">
    <property type="protein sequence ID" value="AVP99176.1"/>
    <property type="molecule type" value="Genomic_DNA"/>
</dbReference>
<evidence type="ECO:0000313" key="8">
    <source>
        <dbReference type="Proteomes" id="UP000241074"/>
    </source>
</evidence>
<evidence type="ECO:0000256" key="5">
    <source>
        <dbReference type="SAM" id="SignalP"/>
    </source>
</evidence>
<gene>
    <name evidence="7" type="ORF">C7S18_19275</name>
</gene>
<dbReference type="Gene3D" id="3.40.50.2300">
    <property type="match status" value="2"/>
</dbReference>
<reference evidence="7 8" key="2">
    <citation type="submission" date="2018-03" db="EMBL/GenBank/DDBJ databases">
        <authorList>
            <person name="Keele B.F."/>
        </authorList>
    </citation>
    <scope>NUCLEOTIDE SEQUENCE [LARGE SCALE GENOMIC DNA]</scope>
    <source>
        <strain evidence="7 8">D13</strain>
    </source>
</reference>
<proteinExistence type="predicted"/>
<accession>A0A2P1PWG1</accession>
<name>A0A2P1PWG1_9GAMM</name>
<dbReference type="PANTHER" id="PTHR47235:SF1">
    <property type="entry name" value="BLR6548 PROTEIN"/>
    <property type="match status" value="1"/>
</dbReference>
<keyword evidence="5" id="KW-0732">Signal</keyword>
<feature type="domain" description="Cytochrome c" evidence="6">
    <location>
        <begin position="37"/>
        <end position="167"/>
    </location>
</feature>
<dbReference type="GO" id="GO:0046872">
    <property type="term" value="F:metal ion binding"/>
    <property type="evidence" value="ECO:0007669"/>
    <property type="project" value="UniProtKB-KW"/>
</dbReference>
<keyword evidence="1 4" id="KW-0349">Heme</keyword>
<feature type="chain" id="PRO_5015191587" description="Cytochrome c domain-containing protein" evidence="5">
    <location>
        <begin position="31"/>
        <end position="505"/>
    </location>
</feature>
<dbReference type="SUPFAM" id="SSF46626">
    <property type="entry name" value="Cytochrome c"/>
    <property type="match status" value="1"/>
</dbReference>
<evidence type="ECO:0000256" key="1">
    <source>
        <dbReference type="ARBA" id="ARBA00022617"/>
    </source>
</evidence>
<dbReference type="KEGG" id="xba:C7S18_19275"/>
<reference evidence="7 8" key="1">
    <citation type="submission" date="2018-03" db="EMBL/GenBank/DDBJ databases">
        <title>Ahniella affigens gen. nov., sp. nov., a gammaproteobacterium isolated from sandy soil near a stream.</title>
        <authorList>
            <person name="Ko Y."/>
            <person name="Kim J.-H."/>
        </authorList>
    </citation>
    <scope>NUCLEOTIDE SEQUENCE [LARGE SCALE GENOMIC DNA]</scope>
    <source>
        <strain evidence="7 8">D13</strain>
    </source>
</reference>
<dbReference type="PANTHER" id="PTHR47235">
    <property type="entry name" value="BLR6548 PROTEIN"/>
    <property type="match status" value="1"/>
</dbReference>
<sequence>MVAELVVACPRALGRTWLAAAWLLATAACGADGQTGDAIARGRSLYLSGTHADGRVLSAQNESTGLAVPPAFVACVNCHGHEGRGGNEAGTVASDIRWETLTKPYDYRRPDGRLRAPYDAAAFYTALTQGRDPSGYSLDSAMPRFALEPREADDLWAALQSLAKSDDQGVSEDVIRIGVMMTPHAALNAAAAMDRQLLNCWFGALSARGGMFRRRIELVDAAGAPQQFAPLPLAVLTISSGAGDASTAAAPPTVPMISATEDFSGTDHRYRFAVYPGVVGRARMLARYALARTHPASPALGLVYPDDADDRAAATAIAANLQPLAQVMSLAVSETNANAVVARMRDAGLTHVIVLGAGGSIDAVMTSAERQQWAPQFLWIERPDRDSDDARAVTIEPALGHDVSVDAGSSYAACVDLPSLRLRDRTRQLALLAAAQMLVTGLEQAGREISRERLVETLQSLREFHSGFAPPGSLSPERHVAASGLYVLPLALSPSAAEPVWMLIE</sequence>
<evidence type="ECO:0000313" key="7">
    <source>
        <dbReference type="EMBL" id="AVP99176.1"/>
    </source>
</evidence>
<dbReference type="Gene3D" id="1.10.760.10">
    <property type="entry name" value="Cytochrome c-like domain"/>
    <property type="match status" value="1"/>
</dbReference>
<protein>
    <recommendedName>
        <fullName evidence="6">Cytochrome c domain-containing protein</fullName>
    </recommendedName>
</protein>
<dbReference type="InterPro" id="IPR009056">
    <property type="entry name" value="Cyt_c-like_dom"/>
</dbReference>
<dbReference type="PROSITE" id="PS51007">
    <property type="entry name" value="CYTC"/>
    <property type="match status" value="1"/>
</dbReference>
<dbReference type="GO" id="GO:0009055">
    <property type="term" value="F:electron transfer activity"/>
    <property type="evidence" value="ECO:0007669"/>
    <property type="project" value="InterPro"/>
</dbReference>
<keyword evidence="3 4" id="KW-0408">Iron</keyword>
<dbReference type="SUPFAM" id="SSF53822">
    <property type="entry name" value="Periplasmic binding protein-like I"/>
    <property type="match status" value="1"/>
</dbReference>
<dbReference type="AlphaFoldDB" id="A0A2P1PWG1"/>
<evidence type="ECO:0000256" key="4">
    <source>
        <dbReference type="PROSITE-ProRule" id="PRU00433"/>
    </source>
</evidence>
<keyword evidence="2 4" id="KW-0479">Metal-binding</keyword>
<feature type="signal peptide" evidence="5">
    <location>
        <begin position="1"/>
        <end position="30"/>
    </location>
</feature>
<organism evidence="7 8">
    <name type="scientific">Ahniella affigens</name>
    <dbReference type="NCBI Taxonomy" id="2021234"/>
    <lineage>
        <taxon>Bacteria</taxon>
        <taxon>Pseudomonadati</taxon>
        <taxon>Pseudomonadota</taxon>
        <taxon>Gammaproteobacteria</taxon>
        <taxon>Lysobacterales</taxon>
        <taxon>Rhodanobacteraceae</taxon>
        <taxon>Ahniella</taxon>
    </lineage>
</organism>
<keyword evidence="8" id="KW-1185">Reference proteome</keyword>
<dbReference type="Proteomes" id="UP000241074">
    <property type="component" value="Chromosome"/>
</dbReference>
<evidence type="ECO:0000256" key="2">
    <source>
        <dbReference type="ARBA" id="ARBA00022723"/>
    </source>
</evidence>
<dbReference type="GO" id="GO:0020037">
    <property type="term" value="F:heme binding"/>
    <property type="evidence" value="ECO:0007669"/>
    <property type="project" value="InterPro"/>
</dbReference>
<evidence type="ECO:0000256" key="3">
    <source>
        <dbReference type="ARBA" id="ARBA00023004"/>
    </source>
</evidence>
<dbReference type="InterPro" id="IPR028082">
    <property type="entry name" value="Peripla_BP_I"/>
</dbReference>